<proteinExistence type="inferred from homology"/>
<feature type="domain" description="OmpR/PhoB-type" evidence="4">
    <location>
        <begin position="1"/>
        <end position="91"/>
    </location>
</feature>
<evidence type="ECO:0000256" key="2">
    <source>
        <dbReference type="ARBA" id="ARBA00023125"/>
    </source>
</evidence>
<dbReference type="SUPFAM" id="SSF46894">
    <property type="entry name" value="C-terminal effector domain of the bipartite response regulators"/>
    <property type="match status" value="1"/>
</dbReference>
<dbReference type="PANTHER" id="PTHR47691">
    <property type="entry name" value="REGULATOR-RELATED"/>
    <property type="match status" value="1"/>
</dbReference>
<dbReference type="Pfam" id="PF00486">
    <property type="entry name" value="Trans_reg_C"/>
    <property type="match status" value="1"/>
</dbReference>
<dbReference type="RefSeq" id="WP_144645500.1">
    <property type="nucleotide sequence ID" value="NZ_BNAX01000027.1"/>
</dbReference>
<evidence type="ECO:0000313" key="5">
    <source>
        <dbReference type="EMBL" id="TVT14885.1"/>
    </source>
</evidence>
<feature type="DNA-binding region" description="OmpR/PhoB-type" evidence="3">
    <location>
        <begin position="1"/>
        <end position="91"/>
    </location>
</feature>
<gene>
    <name evidence="5" type="ORF">FNH06_37075</name>
</gene>
<dbReference type="Pfam" id="PF03704">
    <property type="entry name" value="BTAD"/>
    <property type="match status" value="1"/>
</dbReference>
<evidence type="ECO:0000256" key="1">
    <source>
        <dbReference type="ARBA" id="ARBA00005820"/>
    </source>
</evidence>
<dbReference type="CDD" id="cd15831">
    <property type="entry name" value="BTAD"/>
    <property type="match status" value="1"/>
</dbReference>
<dbReference type="InterPro" id="IPR036388">
    <property type="entry name" value="WH-like_DNA-bd_sf"/>
</dbReference>
<accession>A0A557ZSA2</accession>
<reference evidence="5 6" key="1">
    <citation type="submission" date="2019-07" db="EMBL/GenBank/DDBJ databases">
        <title>New species of Amycolatopsis and Streptomyces.</title>
        <authorList>
            <person name="Duangmal K."/>
            <person name="Teo W.F.A."/>
            <person name="Lipun K."/>
        </authorList>
    </citation>
    <scope>NUCLEOTIDE SEQUENCE [LARGE SCALE GENOMIC DNA]</scope>
    <source>
        <strain evidence="5 6">JCM 30562</strain>
    </source>
</reference>
<evidence type="ECO:0000259" key="4">
    <source>
        <dbReference type="PROSITE" id="PS51755"/>
    </source>
</evidence>
<dbReference type="InterPro" id="IPR058852">
    <property type="entry name" value="HTH_77"/>
</dbReference>
<keyword evidence="6" id="KW-1185">Reference proteome</keyword>
<dbReference type="Gene3D" id="3.40.50.300">
    <property type="entry name" value="P-loop containing nucleotide triphosphate hydrolases"/>
    <property type="match status" value="1"/>
</dbReference>
<dbReference type="Pfam" id="PF25872">
    <property type="entry name" value="HTH_77"/>
    <property type="match status" value="1"/>
</dbReference>
<dbReference type="GO" id="GO:0000160">
    <property type="term" value="P:phosphorelay signal transduction system"/>
    <property type="evidence" value="ECO:0007669"/>
    <property type="project" value="InterPro"/>
</dbReference>
<dbReference type="InterPro" id="IPR011990">
    <property type="entry name" value="TPR-like_helical_dom_sf"/>
</dbReference>
<name>A0A557ZSA2_9PSEU</name>
<dbReference type="Proteomes" id="UP000318578">
    <property type="component" value="Unassembled WGS sequence"/>
</dbReference>
<dbReference type="Gene3D" id="1.25.40.10">
    <property type="entry name" value="Tetratricopeptide repeat domain"/>
    <property type="match status" value="2"/>
</dbReference>
<keyword evidence="2 3" id="KW-0238">DNA-binding</keyword>
<dbReference type="PRINTS" id="PR00364">
    <property type="entry name" value="DISEASERSIST"/>
</dbReference>
<dbReference type="Gene3D" id="1.10.10.10">
    <property type="entry name" value="Winged helix-like DNA-binding domain superfamily/Winged helix DNA-binding domain"/>
    <property type="match status" value="1"/>
</dbReference>
<dbReference type="SUPFAM" id="SSF52540">
    <property type="entry name" value="P-loop containing nucleoside triphosphate hydrolases"/>
    <property type="match status" value="1"/>
</dbReference>
<organism evidence="5 6">
    <name type="scientific">Amycolatopsis acidiphila</name>
    <dbReference type="NCBI Taxonomy" id="715473"/>
    <lineage>
        <taxon>Bacteria</taxon>
        <taxon>Bacillati</taxon>
        <taxon>Actinomycetota</taxon>
        <taxon>Actinomycetes</taxon>
        <taxon>Pseudonocardiales</taxon>
        <taxon>Pseudonocardiaceae</taxon>
        <taxon>Amycolatopsis</taxon>
    </lineage>
</organism>
<dbReference type="InterPro" id="IPR027417">
    <property type="entry name" value="P-loop_NTPase"/>
</dbReference>
<comment type="similarity">
    <text evidence="1">Belongs to the AfsR/DnrI/RedD regulatory family.</text>
</comment>
<dbReference type="SMART" id="SM01043">
    <property type="entry name" value="BTAD"/>
    <property type="match status" value="1"/>
</dbReference>
<dbReference type="GO" id="GO:0006355">
    <property type="term" value="P:regulation of DNA-templated transcription"/>
    <property type="evidence" value="ECO:0007669"/>
    <property type="project" value="InterPro"/>
</dbReference>
<dbReference type="PANTHER" id="PTHR47691:SF3">
    <property type="entry name" value="HTH-TYPE TRANSCRIPTIONAL REGULATOR RV0890C-RELATED"/>
    <property type="match status" value="1"/>
</dbReference>
<dbReference type="InterPro" id="IPR016032">
    <property type="entry name" value="Sig_transdc_resp-reg_C-effctor"/>
</dbReference>
<evidence type="ECO:0000256" key="3">
    <source>
        <dbReference type="PROSITE-ProRule" id="PRU01091"/>
    </source>
</evidence>
<dbReference type="SMART" id="SM00862">
    <property type="entry name" value="Trans_reg_C"/>
    <property type="match status" value="1"/>
</dbReference>
<evidence type="ECO:0000313" key="6">
    <source>
        <dbReference type="Proteomes" id="UP000318578"/>
    </source>
</evidence>
<sequence>MQVCVLGPVDVRADGGAPIDIGGARLRMLVARLALGANRPVTAESLVDGLWGADPPADAANALQSLVSRLRRALGDSARLASANGGYLLKVEEVDAHRFEELAAKGRHELAAGRYADASNALTEALSLWRGEALSDVLEAPFAPPPAARLAELRIAAMEDRFEAELELGRHGGILADLETVGADNPLRERLVSLRMRALYAAGRQSDALAVYEQARATLADELGVDPSAELQQTHLAVLRGELTKPRPEHDPLPARLTSFVGRERELALLASSLRSARLVTLAGPGGAGKTRLATEAAVQHPAYLRGRVWFVALASVRDAGDVTGAVLAALGSLDMRLLNSTSSLHPVEPLDRIAELVGGSEGLLVLDNCEHLISAAAELAHDLLTRLPNLRILATSREALAITGELLCQLGPLEDPEAVRLFTERAATVRPGFVLDDTTIEPVREICRRLDGMPLALELAAARLRSMSAEQIAKRLDDRFRLLTSGSRVALPRQRTLRAVVEWSWDLLEKPERVLARRLSVFPGGATVSAVEEICADEELPAEDVLYVLGSLVEKSFVDAVEAAEPRYRMLETIRAYGEERLDEIGERELVTRRFAEYFLRVAEQNEPLLRTGEQLRAIATYEAEHDNMVTALRRAVKADDAELSYQLVCALTWYWVIRGFHDQPVEFFTDVVKFEGRIPEDVYAAFSVMHALVDAVPMLGPMPELVDLVEECVRTDAWARFPALSLAVPMLAFIARRPELADRELRRAFANPDPWARACAKWVQGFMMDDAGDLEGSEQARDEALAGFREVGDRWGVAMTLSMQASAHSLRGRHDKAIVGFEQGLAMARELDSADDVVQQLSRLASERMRAGDDEGAWRDSREAQRIADRSGQLEHQALARFTTLDLARRAGRFAEAHDVLDWLASVVDRLPFPMQMADEWVALFGAALAVSEGDATLARENLPVAIRSSSSRRDMPDVAIAAQVGARLFALEGAAERAAWLLGVSKAIRGAADDGDPELAELVAALTAQLGEAGFESAYQAGAGLPKDEAVERLRAEFGCETPHQP</sequence>
<dbReference type="EMBL" id="VJZA01000127">
    <property type="protein sequence ID" value="TVT14885.1"/>
    <property type="molecule type" value="Genomic_DNA"/>
</dbReference>
<dbReference type="InterPro" id="IPR005158">
    <property type="entry name" value="BTAD"/>
</dbReference>
<dbReference type="AlphaFoldDB" id="A0A557ZSA2"/>
<dbReference type="GO" id="GO:0003677">
    <property type="term" value="F:DNA binding"/>
    <property type="evidence" value="ECO:0007669"/>
    <property type="project" value="UniProtKB-UniRule"/>
</dbReference>
<dbReference type="OrthoDB" id="9812579at2"/>
<dbReference type="PROSITE" id="PS51755">
    <property type="entry name" value="OMPR_PHOB"/>
    <property type="match status" value="1"/>
</dbReference>
<dbReference type="SUPFAM" id="SSF48452">
    <property type="entry name" value="TPR-like"/>
    <property type="match status" value="2"/>
</dbReference>
<protein>
    <submittedName>
        <fullName evidence="5">AfsR/SARP family transcriptional regulator</fullName>
    </submittedName>
</protein>
<comment type="caution">
    <text evidence="5">The sequence shown here is derived from an EMBL/GenBank/DDBJ whole genome shotgun (WGS) entry which is preliminary data.</text>
</comment>
<dbReference type="InterPro" id="IPR001867">
    <property type="entry name" value="OmpR/PhoB-type_DNA-bd"/>
</dbReference>